<evidence type="ECO:0000313" key="2">
    <source>
        <dbReference type="EMBL" id="KUL41734.1"/>
    </source>
</evidence>
<feature type="transmembrane region" description="Helical" evidence="1">
    <location>
        <begin position="109"/>
        <end position="132"/>
    </location>
</feature>
<keyword evidence="3" id="KW-1185">Reference proteome</keyword>
<dbReference type="Pfam" id="PF22564">
    <property type="entry name" value="HAAS"/>
    <property type="match status" value="1"/>
</dbReference>
<sequence length="203" mass="20846">MTTTALAQSALARSDELVLDYLAELWAGSADLPPDLRDELMRTVTDYLALRHEPGADPAPVLARLGPPEQLVDATRRGYLPLHLRVPLPAPAPPGPARVSVVGGADSTAIALLVGGTFLMPVISPVAGLLIATGSPRWSTGQKAAAWVLTGGTAAFALLMAMALIGTGAGEAFALFLAYLVACGGSVVAGLSLLIGLRHPDPR</sequence>
<dbReference type="AlphaFoldDB" id="A0A0X3VAV1"/>
<feature type="transmembrane region" description="Helical" evidence="1">
    <location>
        <begin position="144"/>
        <end position="166"/>
    </location>
</feature>
<dbReference type="RefSeq" id="WP_067684949.1">
    <property type="nucleotide sequence ID" value="NZ_LLZH01000010.1"/>
</dbReference>
<name>A0A0X3VAV1_9ACTN</name>
<comment type="caution">
    <text evidence="2">The sequence shown here is derived from an EMBL/GenBank/DDBJ whole genome shotgun (WGS) entry which is preliminary data.</text>
</comment>
<gene>
    <name evidence="2" type="ORF">ADL15_03155</name>
</gene>
<evidence type="ECO:0000256" key="1">
    <source>
        <dbReference type="SAM" id="Phobius"/>
    </source>
</evidence>
<organism evidence="2 3">
    <name type="scientific">Actinoplanes awajinensis subsp. mycoplanecinus</name>
    <dbReference type="NCBI Taxonomy" id="135947"/>
    <lineage>
        <taxon>Bacteria</taxon>
        <taxon>Bacillati</taxon>
        <taxon>Actinomycetota</taxon>
        <taxon>Actinomycetes</taxon>
        <taxon>Micromonosporales</taxon>
        <taxon>Micromonosporaceae</taxon>
        <taxon>Actinoplanes</taxon>
    </lineage>
</organism>
<keyword evidence="1" id="KW-0812">Transmembrane</keyword>
<dbReference type="EMBL" id="LLZH01000010">
    <property type="protein sequence ID" value="KUL41734.1"/>
    <property type="molecule type" value="Genomic_DNA"/>
</dbReference>
<accession>A0A0X3VAV1</accession>
<protein>
    <submittedName>
        <fullName evidence="2">Uncharacterized protein</fullName>
    </submittedName>
</protein>
<reference evidence="2 3" key="1">
    <citation type="submission" date="2015-10" db="EMBL/GenBank/DDBJ databases">
        <authorList>
            <person name="Gilbert D.G."/>
        </authorList>
    </citation>
    <scope>NUCLEOTIDE SEQUENCE [LARGE SCALE GENOMIC DNA]</scope>
    <source>
        <strain evidence="2 3">NRRL B-16712</strain>
    </source>
</reference>
<dbReference type="Proteomes" id="UP000053244">
    <property type="component" value="Unassembled WGS sequence"/>
</dbReference>
<evidence type="ECO:0000313" key="3">
    <source>
        <dbReference type="Proteomes" id="UP000053244"/>
    </source>
</evidence>
<feature type="transmembrane region" description="Helical" evidence="1">
    <location>
        <begin position="172"/>
        <end position="197"/>
    </location>
</feature>
<proteinExistence type="predicted"/>
<keyword evidence="1" id="KW-0472">Membrane</keyword>
<keyword evidence="1" id="KW-1133">Transmembrane helix</keyword>